<name>A0ABY6UDC2_BIOOC</name>
<sequence>MTQGLKLFGFSSKPQFTTAGSGAAEELAATVELDVVEMTETSVELGVVETMGASELGVVEGSCVVEGIGVSEEMGVVEGSCVAEELGVVEDSCVVEGTGVSEETGVVEGSCAAEELGVSEETGVVEDSCVAEGSDVTEELGVSEELGVVEDSTTIEVSDGVEGSGVAEKLGVVSDSAYVEELGVVIGVSRSCEKLGVKEDSGVGVTSEDGGLVLHLFFASPGVRMLNTPSKERNVRECILNCGCEGVASELE</sequence>
<protein>
    <submittedName>
        <fullName evidence="1">Uncharacterized protein</fullName>
    </submittedName>
</protein>
<evidence type="ECO:0000313" key="1">
    <source>
        <dbReference type="EMBL" id="VUC28030.1"/>
    </source>
</evidence>
<keyword evidence="2" id="KW-1185">Reference proteome</keyword>
<proteinExistence type="predicted"/>
<accession>A0ABY6UDC2</accession>
<dbReference type="EMBL" id="CABFNS010000779">
    <property type="protein sequence ID" value="VUC28030.1"/>
    <property type="molecule type" value="Genomic_DNA"/>
</dbReference>
<evidence type="ECO:0000313" key="2">
    <source>
        <dbReference type="Proteomes" id="UP000766486"/>
    </source>
</evidence>
<reference evidence="1 2" key="1">
    <citation type="submission" date="2019-06" db="EMBL/GenBank/DDBJ databases">
        <authorList>
            <person name="Broberg M."/>
        </authorList>
    </citation>
    <scope>NUCLEOTIDE SEQUENCE [LARGE SCALE GENOMIC DNA]</scope>
</reference>
<comment type="caution">
    <text evidence="1">The sequence shown here is derived from an EMBL/GenBank/DDBJ whole genome shotgun (WGS) entry which is preliminary data.</text>
</comment>
<dbReference type="Proteomes" id="UP000766486">
    <property type="component" value="Unassembled WGS sequence"/>
</dbReference>
<organism evidence="1 2">
    <name type="scientific">Bionectria ochroleuca</name>
    <name type="common">Gliocladium roseum</name>
    <dbReference type="NCBI Taxonomy" id="29856"/>
    <lineage>
        <taxon>Eukaryota</taxon>
        <taxon>Fungi</taxon>
        <taxon>Dikarya</taxon>
        <taxon>Ascomycota</taxon>
        <taxon>Pezizomycotina</taxon>
        <taxon>Sordariomycetes</taxon>
        <taxon>Hypocreomycetidae</taxon>
        <taxon>Hypocreales</taxon>
        <taxon>Bionectriaceae</taxon>
        <taxon>Clonostachys</taxon>
    </lineage>
</organism>
<gene>
    <name evidence="1" type="ORF">CLO192961_LOCUS224637</name>
</gene>